<keyword evidence="4" id="KW-1185">Reference proteome</keyword>
<dbReference type="GO" id="GO:0016627">
    <property type="term" value="F:oxidoreductase activity, acting on the CH-CH group of donors"/>
    <property type="evidence" value="ECO:0007669"/>
    <property type="project" value="TreeGrafter"/>
</dbReference>
<keyword evidence="1" id="KW-0560">Oxidoreductase</keyword>
<dbReference type="GO" id="GO:0005829">
    <property type="term" value="C:cytosol"/>
    <property type="evidence" value="ECO:0007669"/>
    <property type="project" value="TreeGrafter"/>
</dbReference>
<evidence type="ECO:0000259" key="2">
    <source>
        <dbReference type="Pfam" id="PF01243"/>
    </source>
</evidence>
<dbReference type="Gene3D" id="2.30.110.10">
    <property type="entry name" value="Electron Transport, Fmn-binding Protein, Chain A"/>
    <property type="match status" value="1"/>
</dbReference>
<organism evidence="3 4">
    <name type="scientific">Mycolicibacterium poriferae</name>
    <dbReference type="NCBI Taxonomy" id="39694"/>
    <lineage>
        <taxon>Bacteria</taxon>
        <taxon>Bacillati</taxon>
        <taxon>Actinomycetota</taxon>
        <taxon>Actinomycetes</taxon>
        <taxon>Mycobacteriales</taxon>
        <taxon>Mycobacteriaceae</taxon>
        <taxon>Mycolicibacterium</taxon>
    </lineage>
</organism>
<dbReference type="EMBL" id="AP022570">
    <property type="protein sequence ID" value="BBX49314.1"/>
    <property type="molecule type" value="Genomic_DNA"/>
</dbReference>
<dbReference type="PANTHER" id="PTHR35176">
    <property type="entry name" value="HEME OXYGENASE HI_0854-RELATED"/>
    <property type="match status" value="1"/>
</dbReference>
<dbReference type="NCBIfam" id="TIGR03668">
    <property type="entry name" value="Rv0121_F420"/>
    <property type="match status" value="1"/>
</dbReference>
<dbReference type="InterPro" id="IPR011576">
    <property type="entry name" value="Pyridox_Oxase_N"/>
</dbReference>
<dbReference type="Pfam" id="PF01243">
    <property type="entry name" value="PNPOx_N"/>
    <property type="match status" value="1"/>
</dbReference>
<feature type="domain" description="Pyridoxamine 5'-phosphate oxidase N-terminal" evidence="2">
    <location>
        <begin position="14"/>
        <end position="142"/>
    </location>
</feature>
<evidence type="ECO:0000313" key="3">
    <source>
        <dbReference type="EMBL" id="BBX49314.1"/>
    </source>
</evidence>
<dbReference type="InterPro" id="IPR012349">
    <property type="entry name" value="Split_barrel_FMN-bd"/>
</dbReference>
<dbReference type="SUPFAM" id="SSF50475">
    <property type="entry name" value="FMN-binding split barrel"/>
    <property type="match status" value="1"/>
</dbReference>
<dbReference type="PANTHER" id="PTHR35176:SF2">
    <property type="entry name" value="F420H(2)-DEPENDENT REDUCTASE RV1155"/>
    <property type="match status" value="1"/>
</dbReference>
<dbReference type="Proteomes" id="UP000466785">
    <property type="component" value="Chromosome"/>
</dbReference>
<accession>A0A6N4V3E2</accession>
<sequence length="145" mass="15880">MSEPDAATVFDAAARFSSSPVAALATVGADGAPHLVPVVFAMPEGRTDVLYTAVDAKPKSTRRLRRLANIEANPTVSLLVDHYDDDWNRLWWVRVDGTATIHLRGEEVAAGYAALRAKYSQYQRIELDGPVVTVAVRRWSSWQGG</sequence>
<gene>
    <name evidence="3" type="ORF">MPOR_03400</name>
</gene>
<dbReference type="InterPro" id="IPR052019">
    <property type="entry name" value="F420H2_bilvrd_red/Heme_oxyg"/>
</dbReference>
<proteinExistence type="predicted"/>
<name>A0A6N4V3E2_9MYCO</name>
<dbReference type="RefSeq" id="WP_163672205.1">
    <property type="nucleotide sequence ID" value="NZ_AP022570.1"/>
</dbReference>
<protein>
    <submittedName>
        <fullName evidence="3">PPOX class F420-dependent oxidoreductase</fullName>
    </submittedName>
</protein>
<dbReference type="GO" id="GO:0070967">
    <property type="term" value="F:coenzyme F420 binding"/>
    <property type="evidence" value="ECO:0007669"/>
    <property type="project" value="TreeGrafter"/>
</dbReference>
<dbReference type="InterPro" id="IPR019967">
    <property type="entry name" value="F420-dep_enz_PPOX_Rv0121"/>
</dbReference>
<reference evidence="3 4" key="1">
    <citation type="journal article" date="2019" name="Emerg. Microbes Infect.">
        <title>Comprehensive subspecies identification of 175 nontuberculous mycobacteria species based on 7547 genomic profiles.</title>
        <authorList>
            <person name="Matsumoto Y."/>
            <person name="Kinjo T."/>
            <person name="Motooka D."/>
            <person name="Nabeya D."/>
            <person name="Jung N."/>
            <person name="Uechi K."/>
            <person name="Horii T."/>
            <person name="Iida T."/>
            <person name="Fujita J."/>
            <person name="Nakamura S."/>
        </authorList>
    </citation>
    <scope>NUCLEOTIDE SEQUENCE [LARGE SCALE GENOMIC DNA]</scope>
    <source>
        <strain evidence="3 4">JCM 12603</strain>
    </source>
</reference>
<evidence type="ECO:0000256" key="1">
    <source>
        <dbReference type="ARBA" id="ARBA00023002"/>
    </source>
</evidence>
<dbReference type="KEGG" id="mpof:MPOR_03400"/>
<dbReference type="AlphaFoldDB" id="A0A6N4V3E2"/>
<evidence type="ECO:0000313" key="4">
    <source>
        <dbReference type="Proteomes" id="UP000466785"/>
    </source>
</evidence>